<evidence type="ECO:0000313" key="11">
    <source>
        <dbReference type="Proteomes" id="UP000031971"/>
    </source>
</evidence>
<dbReference type="Pfam" id="PF00460">
    <property type="entry name" value="Flg_bb_rod"/>
    <property type="match status" value="1"/>
</dbReference>
<evidence type="ECO:0000256" key="3">
    <source>
        <dbReference type="ARBA" id="ARBA00019015"/>
    </source>
</evidence>
<keyword evidence="10" id="KW-0966">Cell projection</keyword>
<feature type="domain" description="Flagellar hook protein FlgE/F/G-like D1" evidence="9">
    <location>
        <begin position="85"/>
        <end position="153"/>
    </location>
</feature>
<dbReference type="GO" id="GO:0071978">
    <property type="term" value="P:bacterial-type flagellum-dependent swarming motility"/>
    <property type="evidence" value="ECO:0007669"/>
    <property type="project" value="TreeGrafter"/>
</dbReference>
<dbReference type="InterPro" id="IPR010930">
    <property type="entry name" value="Flg_bb/hook_C_dom"/>
</dbReference>
<comment type="caution">
    <text evidence="10">The sequence shown here is derived from an EMBL/GenBank/DDBJ whole genome shotgun (WGS) entry which is preliminary data.</text>
</comment>
<evidence type="ECO:0000256" key="2">
    <source>
        <dbReference type="ARBA" id="ARBA00009677"/>
    </source>
</evidence>
<dbReference type="NCBIfam" id="TIGR03506">
    <property type="entry name" value="FlgEFG_subfam"/>
    <property type="match status" value="2"/>
</dbReference>
<dbReference type="InterPro" id="IPR001444">
    <property type="entry name" value="Flag_bb_rod_N"/>
</dbReference>
<dbReference type="PANTHER" id="PTHR30435">
    <property type="entry name" value="FLAGELLAR PROTEIN"/>
    <property type="match status" value="1"/>
</dbReference>
<dbReference type="InterPro" id="IPR011491">
    <property type="entry name" value="FlgE_D2"/>
</dbReference>
<dbReference type="Gene3D" id="2.60.98.20">
    <property type="entry name" value="Flagellar hook protein FlgE"/>
    <property type="match status" value="1"/>
</dbReference>
<evidence type="ECO:0000256" key="1">
    <source>
        <dbReference type="ARBA" id="ARBA00004117"/>
    </source>
</evidence>
<keyword evidence="10" id="KW-0969">Cilium</keyword>
<dbReference type="GO" id="GO:0009424">
    <property type="term" value="C:bacterial-type flagellum hook"/>
    <property type="evidence" value="ECO:0007669"/>
    <property type="project" value="TreeGrafter"/>
</dbReference>
<keyword evidence="10" id="KW-0282">Flagellum</keyword>
<dbReference type="GO" id="GO:0005829">
    <property type="term" value="C:cytosol"/>
    <property type="evidence" value="ECO:0007669"/>
    <property type="project" value="TreeGrafter"/>
</dbReference>
<evidence type="ECO:0000256" key="4">
    <source>
        <dbReference type="ARBA" id="ARBA00023143"/>
    </source>
</evidence>
<dbReference type="AlphaFoldDB" id="A0A0C2YYB1"/>
<dbReference type="EMBL" id="JXSL01000022">
    <property type="protein sequence ID" value="KIL99630.1"/>
    <property type="molecule type" value="Genomic_DNA"/>
</dbReference>
<keyword evidence="11" id="KW-1185">Reference proteome</keyword>
<reference evidence="10 11" key="1">
    <citation type="submission" date="2015-01" db="EMBL/GenBank/DDBJ databases">
        <title>Genome Sequence of Magnetospirillum magnetotacticum Strain MS-1.</title>
        <authorList>
            <person name="Marinov G.K."/>
            <person name="Smalley M.D."/>
            <person name="DeSalvo G."/>
        </authorList>
    </citation>
    <scope>NUCLEOTIDE SEQUENCE [LARGE SCALE GENOMIC DNA]</scope>
    <source>
        <strain evidence="10 11">MS-1</strain>
    </source>
</reference>
<feature type="domain" description="Flagellar basal body rod protein N-terminal" evidence="6">
    <location>
        <begin position="10"/>
        <end position="37"/>
    </location>
</feature>
<dbReference type="Proteomes" id="UP000031971">
    <property type="component" value="Unassembled WGS sequence"/>
</dbReference>
<dbReference type="OrthoDB" id="8372879at2"/>
<dbReference type="InterPro" id="IPR037925">
    <property type="entry name" value="FlgE/F/G-like"/>
</dbReference>
<evidence type="ECO:0000259" key="7">
    <source>
        <dbReference type="Pfam" id="PF06429"/>
    </source>
</evidence>
<dbReference type="GO" id="GO:0009425">
    <property type="term" value="C:bacterial-type flagellum basal body"/>
    <property type="evidence" value="ECO:0007669"/>
    <property type="project" value="UniProtKB-SubCell"/>
</dbReference>
<name>A0A0C2YYB1_PARME</name>
<dbReference type="InterPro" id="IPR053967">
    <property type="entry name" value="LlgE_F_G-like_D1"/>
</dbReference>
<comment type="subcellular location">
    <subcellularLocation>
        <location evidence="1 5">Bacterial flagellum basal body</location>
    </subcellularLocation>
</comment>
<evidence type="ECO:0000313" key="10">
    <source>
        <dbReference type="EMBL" id="KIL99630.1"/>
    </source>
</evidence>
<dbReference type="InterPro" id="IPR037058">
    <property type="entry name" value="Falgellar_hook_FlgE_sf"/>
</dbReference>
<dbReference type="InterPro" id="IPR020013">
    <property type="entry name" value="Flagellar_FlgE/F/G"/>
</dbReference>
<dbReference type="Pfam" id="PF06429">
    <property type="entry name" value="Flg_bbr_C"/>
    <property type="match status" value="1"/>
</dbReference>
<feature type="domain" description="Flagellar basal-body/hook protein C-terminal" evidence="7">
    <location>
        <begin position="788"/>
        <end position="832"/>
    </location>
</feature>
<proteinExistence type="inferred from homology"/>
<evidence type="ECO:0000259" key="8">
    <source>
        <dbReference type="Pfam" id="PF07559"/>
    </source>
</evidence>
<keyword evidence="4 5" id="KW-0975">Bacterial flagellum</keyword>
<protein>
    <recommendedName>
        <fullName evidence="3 5">Flagellar hook protein FlgE</fullName>
    </recommendedName>
</protein>
<comment type="similarity">
    <text evidence="2 5">Belongs to the flagella basal body rod proteins family.</text>
</comment>
<dbReference type="Pfam" id="PF07559">
    <property type="entry name" value="FlgE_D2"/>
    <property type="match status" value="1"/>
</dbReference>
<organism evidence="10 11">
    <name type="scientific">Paramagnetospirillum magnetotacticum MS-1</name>
    <dbReference type="NCBI Taxonomy" id="272627"/>
    <lineage>
        <taxon>Bacteria</taxon>
        <taxon>Pseudomonadati</taxon>
        <taxon>Pseudomonadota</taxon>
        <taxon>Alphaproteobacteria</taxon>
        <taxon>Rhodospirillales</taxon>
        <taxon>Magnetospirillaceae</taxon>
        <taxon>Paramagnetospirillum</taxon>
    </lineage>
</organism>
<feature type="domain" description="Flagellar hook protein FlgE D2" evidence="8">
    <location>
        <begin position="218"/>
        <end position="306"/>
    </location>
</feature>
<evidence type="ECO:0000256" key="5">
    <source>
        <dbReference type="RuleBase" id="RU362116"/>
    </source>
</evidence>
<accession>A0A0C2YYB1</accession>
<dbReference type="SUPFAM" id="SSF117143">
    <property type="entry name" value="Flagellar hook protein flgE"/>
    <property type="match status" value="1"/>
</dbReference>
<dbReference type="RefSeq" id="WP_041040194.1">
    <property type="nucleotide sequence ID" value="NZ_JXSL01000022.1"/>
</dbReference>
<dbReference type="Pfam" id="PF22692">
    <property type="entry name" value="LlgE_F_G_D1"/>
    <property type="match status" value="1"/>
</dbReference>
<gene>
    <name evidence="10" type="ORF">CCC_03802</name>
</gene>
<dbReference type="PANTHER" id="PTHR30435:SF1">
    <property type="entry name" value="FLAGELLAR HOOK PROTEIN FLGE"/>
    <property type="match status" value="1"/>
</dbReference>
<comment type="function">
    <text evidence="5">A flexible structure which links the flagellar filament to the drive apparatus in the basal body.</text>
</comment>
<evidence type="ECO:0000259" key="9">
    <source>
        <dbReference type="Pfam" id="PF22692"/>
    </source>
</evidence>
<dbReference type="STRING" id="272627.CCC_03802"/>
<sequence>MSLYGALFSGVSGLASQSSAMGAISDNITNVNTTGYKGAKVNFQTLVTKQVSLTSYSPGGVQSKPRAAIDSQGLLQATTESTDLALSGQGMFVVNTDPDPATSGNGMFAYTRAGSFKVDKEGYLQNVSGFYVQGWPLQPTNNNTLAKPTELTIDGNTYMKAYKQSDGTFHYVNQNIINPQETKSLNLKTIGGTADQTTQIKMGANLPSGDTIYNPGSTSSSGYHQTSVLIYDSLGDTHNFNVNWTKTNSNQWDAETKSNFFSVNTTLTNVKTNSTAALTIKGEATGNTTGGVKTLVAANSTAMGYFASSGAIAMPVNTLGASLAASRQALPLGSVLNISGASGTASTNNGDWYVSSQVATTPAITDQAATSATIEIGGTTTSITGTFTAAGSQIDLGVTPASLGLAVGDYFKISNSASTTANTGYYKVLTEPGANVITVVECDYVTTSTAPYPDQRGVNPPSGAASMDILDESTPSLVYASQGRLDFTASSAADVQALNNKTLKFTVGSNTLTVKFDTTGTLAPVAGAEVVINLNNTSYTSGSDVATLVANALRNPRNWDSTVNTNLAGNLISVGSTMPLFRANGGTVEIVQQQGGTTMTVDASGMGTSLTQSQTRNWSSAIPSVDGVDGIFKVNAITATNPAITFNGDGTPKSINVGKMAVNWANGAQSMTLVPNGTGADQRINWFVGNTSQADGMTQLGGTYQLSYLTQNGAKFGNFSGVSVGTDGVVTALFDNGVRRPVFQIPIATFTNPNGLESLTGNSWIETNTSGSYTLRQANNAGAGSVQSASLEASTVDIGSEFTTMIITQRAYSAAAKIITTADQMLDELVQIKR</sequence>
<evidence type="ECO:0000259" key="6">
    <source>
        <dbReference type="Pfam" id="PF00460"/>
    </source>
</evidence>